<feature type="transmembrane region" description="Helical" evidence="8">
    <location>
        <begin position="16"/>
        <end position="38"/>
    </location>
</feature>
<evidence type="ECO:0000259" key="9">
    <source>
        <dbReference type="Pfam" id="PF13231"/>
    </source>
</evidence>
<dbReference type="GO" id="GO:0009103">
    <property type="term" value="P:lipopolysaccharide biosynthetic process"/>
    <property type="evidence" value="ECO:0007669"/>
    <property type="project" value="UniProtKB-ARBA"/>
</dbReference>
<dbReference type="InterPro" id="IPR038731">
    <property type="entry name" value="RgtA/B/C-like"/>
</dbReference>
<evidence type="ECO:0000256" key="4">
    <source>
        <dbReference type="ARBA" id="ARBA00022679"/>
    </source>
</evidence>
<evidence type="ECO:0000256" key="1">
    <source>
        <dbReference type="ARBA" id="ARBA00004651"/>
    </source>
</evidence>
<sequence>MNTNLTEPSNHTSTQLFLLLLFAGLFLTYIFALFVPLMDSDSAHHANIALHMVLTGDYISLIDKGKPYLDKPHLLFWTSAASFNLFGINAFAYKFPSFLFTLLGLYSTFRLGSGLYDKKTGWLATAILATSFAFILANSDVRMDAMLTASMIFAAWQAWGYYQFRSWPYLAGTALGLSLGFMTKGMIGPAVPVFAFLFYLVEKKDWKFFLDYKAYLAIPLFFIFSSPVLYAYYIQFDLNPDLVIRGRENISGIKFILWDQNFERFDGETWGGDGSKDYLFFLHTILWAFLPWSFLFYFGIAKGLKQKLISKTGLDWMTMGTLIFLLGIYSLAGFKLPHYLNTLFPFMAIVTAAALVKFEISPAIRNVQYVVLILITLLAITVNVFAFPSWAIILPLSIAAVYLAYWKKLEKKWASMVMLSLSVGVGVNMMMQVNFYPQLLKYQGGTALAKEAERMRLDKEQTYFFEMHSYSFDFQSKHLHKRVTYEDILDKVASGPIFLYVNNDGLNFLQSQTNLQVDNLAEKGAFHVSRLKGRFLNPSTREKALTPNYLIEVRSSGPLLANH</sequence>
<protein>
    <submittedName>
        <fullName evidence="10">Glycosyltransferase family 39 protein</fullName>
    </submittedName>
</protein>
<feature type="domain" description="Glycosyltransferase RgtA/B/C/D-like" evidence="9">
    <location>
        <begin position="70"/>
        <end position="230"/>
    </location>
</feature>
<keyword evidence="5 8" id="KW-0812">Transmembrane</keyword>
<keyword evidence="3" id="KW-0328">Glycosyltransferase</keyword>
<feature type="transmembrane region" description="Helical" evidence="8">
    <location>
        <begin position="370"/>
        <end position="393"/>
    </location>
</feature>
<reference evidence="10 11" key="1">
    <citation type="submission" date="2021-05" db="EMBL/GenBank/DDBJ databases">
        <authorList>
            <person name="Zhang Z.D."/>
            <person name="Osman G."/>
        </authorList>
    </citation>
    <scope>NUCLEOTIDE SEQUENCE [LARGE SCALE GENOMIC DNA]</scope>
    <source>
        <strain evidence="10 11">KCTC 32217</strain>
    </source>
</reference>
<dbReference type="Proteomes" id="UP001319104">
    <property type="component" value="Unassembled WGS sequence"/>
</dbReference>
<evidence type="ECO:0000256" key="3">
    <source>
        <dbReference type="ARBA" id="ARBA00022676"/>
    </source>
</evidence>
<dbReference type="GO" id="GO:0005886">
    <property type="term" value="C:plasma membrane"/>
    <property type="evidence" value="ECO:0007669"/>
    <property type="project" value="UniProtKB-SubCell"/>
</dbReference>
<dbReference type="Pfam" id="PF13231">
    <property type="entry name" value="PMT_2"/>
    <property type="match status" value="1"/>
</dbReference>
<dbReference type="GO" id="GO:0010041">
    <property type="term" value="P:response to iron(III) ion"/>
    <property type="evidence" value="ECO:0007669"/>
    <property type="project" value="TreeGrafter"/>
</dbReference>
<dbReference type="PANTHER" id="PTHR33908">
    <property type="entry name" value="MANNOSYLTRANSFERASE YKCB-RELATED"/>
    <property type="match status" value="1"/>
</dbReference>
<dbReference type="AlphaFoldDB" id="A0AAP2CJ57"/>
<evidence type="ECO:0000256" key="7">
    <source>
        <dbReference type="ARBA" id="ARBA00023136"/>
    </source>
</evidence>
<dbReference type="InterPro" id="IPR050297">
    <property type="entry name" value="LipidA_mod_glycosyltrf_83"/>
</dbReference>
<proteinExistence type="predicted"/>
<keyword evidence="4" id="KW-0808">Transferase</keyword>
<feature type="transmembrane region" description="Helical" evidence="8">
    <location>
        <begin position="145"/>
        <end position="162"/>
    </location>
</feature>
<feature type="transmembrane region" description="Helical" evidence="8">
    <location>
        <begin position="413"/>
        <end position="431"/>
    </location>
</feature>
<evidence type="ECO:0000256" key="6">
    <source>
        <dbReference type="ARBA" id="ARBA00022989"/>
    </source>
</evidence>
<name>A0AAP2CJ57_9BACT</name>
<feature type="transmembrane region" description="Helical" evidence="8">
    <location>
        <begin position="313"/>
        <end position="332"/>
    </location>
</feature>
<dbReference type="PANTHER" id="PTHR33908:SF3">
    <property type="entry name" value="UNDECAPRENYL PHOSPHATE-ALPHA-4-AMINO-4-DEOXY-L-ARABINOSE ARABINOSYL TRANSFERASE"/>
    <property type="match status" value="1"/>
</dbReference>
<feature type="transmembrane region" description="Helical" evidence="8">
    <location>
        <begin position="120"/>
        <end position="138"/>
    </location>
</feature>
<keyword evidence="2" id="KW-1003">Cell membrane</keyword>
<dbReference type="EMBL" id="JAHCMY010000004">
    <property type="protein sequence ID" value="MBS9524186.1"/>
    <property type="molecule type" value="Genomic_DNA"/>
</dbReference>
<dbReference type="RefSeq" id="WP_213945052.1">
    <property type="nucleotide sequence ID" value="NZ_JAHCMY010000004.1"/>
</dbReference>
<evidence type="ECO:0000313" key="10">
    <source>
        <dbReference type="EMBL" id="MBS9524186.1"/>
    </source>
</evidence>
<organism evidence="10 11">
    <name type="scientific">Litoribacter ruber</name>
    <dbReference type="NCBI Taxonomy" id="702568"/>
    <lineage>
        <taxon>Bacteria</taxon>
        <taxon>Pseudomonadati</taxon>
        <taxon>Bacteroidota</taxon>
        <taxon>Cytophagia</taxon>
        <taxon>Cytophagales</taxon>
        <taxon>Cyclobacteriaceae</taxon>
        <taxon>Litoribacter</taxon>
    </lineage>
</organism>
<comment type="caution">
    <text evidence="10">The sequence shown here is derived from an EMBL/GenBank/DDBJ whole genome shotgun (WGS) entry which is preliminary data.</text>
</comment>
<accession>A0AAP2CJ57</accession>
<evidence type="ECO:0000256" key="2">
    <source>
        <dbReference type="ARBA" id="ARBA00022475"/>
    </source>
</evidence>
<feature type="transmembrane region" description="Helical" evidence="8">
    <location>
        <begin position="338"/>
        <end position="358"/>
    </location>
</feature>
<feature type="transmembrane region" description="Helical" evidence="8">
    <location>
        <begin position="278"/>
        <end position="301"/>
    </location>
</feature>
<keyword evidence="11" id="KW-1185">Reference proteome</keyword>
<evidence type="ECO:0000313" key="11">
    <source>
        <dbReference type="Proteomes" id="UP001319104"/>
    </source>
</evidence>
<keyword evidence="6 8" id="KW-1133">Transmembrane helix</keyword>
<feature type="transmembrane region" description="Helical" evidence="8">
    <location>
        <begin position="174"/>
        <end position="200"/>
    </location>
</feature>
<comment type="subcellular location">
    <subcellularLocation>
        <location evidence="1">Cell membrane</location>
        <topology evidence="1">Multi-pass membrane protein</topology>
    </subcellularLocation>
</comment>
<gene>
    <name evidence="10" type="ORF">KI659_09190</name>
</gene>
<feature type="transmembrane region" description="Helical" evidence="8">
    <location>
        <begin position="212"/>
        <end position="233"/>
    </location>
</feature>
<evidence type="ECO:0000256" key="5">
    <source>
        <dbReference type="ARBA" id="ARBA00022692"/>
    </source>
</evidence>
<evidence type="ECO:0000256" key="8">
    <source>
        <dbReference type="SAM" id="Phobius"/>
    </source>
</evidence>
<dbReference type="GO" id="GO:0016763">
    <property type="term" value="F:pentosyltransferase activity"/>
    <property type="evidence" value="ECO:0007669"/>
    <property type="project" value="TreeGrafter"/>
</dbReference>
<keyword evidence="7 8" id="KW-0472">Membrane</keyword>